<dbReference type="EMBL" id="BHZC01000001">
    <property type="protein sequence ID" value="GCD33586.1"/>
    <property type="molecule type" value="Genomic_DNA"/>
</dbReference>
<evidence type="ECO:0000313" key="3">
    <source>
        <dbReference type="Proteomes" id="UP000287830"/>
    </source>
</evidence>
<evidence type="ECO:0000313" key="2">
    <source>
        <dbReference type="EMBL" id="GCD33586.1"/>
    </source>
</evidence>
<feature type="region of interest" description="Disordered" evidence="1">
    <location>
        <begin position="1"/>
        <end position="38"/>
    </location>
</feature>
<organism evidence="2 3">
    <name type="scientific">Streptomyces chrestomyceticus JCM 4735</name>
    <dbReference type="NCBI Taxonomy" id="1306181"/>
    <lineage>
        <taxon>Bacteria</taxon>
        <taxon>Bacillati</taxon>
        <taxon>Actinomycetota</taxon>
        <taxon>Actinomycetes</taxon>
        <taxon>Kitasatosporales</taxon>
        <taxon>Streptomycetaceae</taxon>
        <taxon>Streptomyces</taxon>
    </lineage>
</organism>
<comment type="caution">
    <text evidence="2">The sequence shown here is derived from an EMBL/GenBank/DDBJ whole genome shotgun (WGS) entry which is preliminary data.</text>
</comment>
<reference evidence="2 3" key="1">
    <citation type="submission" date="2018-11" db="EMBL/GenBank/DDBJ databases">
        <title>Whole genome sequence of Streptomyces chrestomyceticus NBRC 13444(T).</title>
        <authorList>
            <person name="Komaki H."/>
            <person name="Tamura T."/>
        </authorList>
    </citation>
    <scope>NUCLEOTIDE SEQUENCE [LARGE SCALE GENOMIC DNA]</scope>
    <source>
        <strain evidence="2 3">NBRC 13444</strain>
    </source>
</reference>
<proteinExistence type="predicted"/>
<dbReference type="Proteomes" id="UP000287830">
    <property type="component" value="Unassembled WGS sequence"/>
</dbReference>
<evidence type="ECO:0000256" key="1">
    <source>
        <dbReference type="SAM" id="MobiDB-lite"/>
    </source>
</evidence>
<name>A0A7U9KRR7_9ACTN</name>
<dbReference type="AlphaFoldDB" id="A0A7U9KRR7"/>
<sequence>MEGAVRTRAAPAGTFPRTDGNRGGRVRHRTAGPGRGGAWARSGGYVIAAGSADVAAPPAPAGAHRNPVSNRLP</sequence>
<gene>
    <name evidence="2" type="ORF">OEIGOIKO_01307</name>
</gene>
<accession>A0A7U9KRR7</accession>
<protein>
    <submittedName>
        <fullName evidence="2">Uncharacterized protein</fullName>
    </submittedName>
</protein>